<organism evidence="1 2">
    <name type="scientific">Pleurodeles waltl</name>
    <name type="common">Iberian ribbed newt</name>
    <dbReference type="NCBI Taxonomy" id="8319"/>
    <lineage>
        <taxon>Eukaryota</taxon>
        <taxon>Metazoa</taxon>
        <taxon>Chordata</taxon>
        <taxon>Craniata</taxon>
        <taxon>Vertebrata</taxon>
        <taxon>Euteleostomi</taxon>
        <taxon>Amphibia</taxon>
        <taxon>Batrachia</taxon>
        <taxon>Caudata</taxon>
        <taxon>Salamandroidea</taxon>
        <taxon>Salamandridae</taxon>
        <taxon>Pleurodelinae</taxon>
        <taxon>Pleurodeles</taxon>
    </lineage>
</organism>
<gene>
    <name evidence="1" type="ORF">NDU88_008465</name>
</gene>
<accession>A0AAV7N798</accession>
<dbReference type="EMBL" id="JANPWB010000013">
    <property type="protein sequence ID" value="KAJ1111127.1"/>
    <property type="molecule type" value="Genomic_DNA"/>
</dbReference>
<keyword evidence="2" id="KW-1185">Reference proteome</keyword>
<dbReference type="AlphaFoldDB" id="A0AAV7N798"/>
<proteinExistence type="predicted"/>
<sequence length="459" mass="51413">MTCPRSDWCAERAAVSMRSTAIGTVCSLGLSMNPRVHPSCARLLRCASCSCTSIALMTCPRSDWYAERAAVSMTSSAIGTACSPGLSMNQRVHPSYARLLRCASCSCTSIALMTHAQDQTGVQSEQLYEKHCNRHCLQSRPEHKSESASLVHPPPPLCILQPHQHCINDMPKIRLVCRASSCEYEKHCNRHCLQPRPERKSESASLVHPPSPLCVLQLHQHCINDMPKIRLVCRASSCEYEKHCNRHCLQPRHEYKSESASLVHPPPPLCVLQPHQHCINDMPKIRLVCRAGSCEYEKHCNRHCLQPRPEHESESASLMRPPPLLCVLQLHQHCINGMPKIRLVCRVSRCEYEKHCNRHCLQPRPEHESESASLVRPSPPLCVLQMLQHCIPGTWPRSDWCAEGAAVSMRSTAIGTACSPGLSINRRVHLFCAHLPRCASCSCTSIALMTCPRSDWYAE</sequence>
<evidence type="ECO:0000313" key="1">
    <source>
        <dbReference type="EMBL" id="KAJ1111127.1"/>
    </source>
</evidence>
<dbReference type="Proteomes" id="UP001066276">
    <property type="component" value="Chromosome 9"/>
</dbReference>
<reference evidence="1" key="1">
    <citation type="journal article" date="2022" name="bioRxiv">
        <title>Sequencing and chromosome-scale assembly of the giantPleurodeles waltlgenome.</title>
        <authorList>
            <person name="Brown T."/>
            <person name="Elewa A."/>
            <person name="Iarovenko S."/>
            <person name="Subramanian E."/>
            <person name="Araus A.J."/>
            <person name="Petzold A."/>
            <person name="Susuki M."/>
            <person name="Suzuki K.-i.T."/>
            <person name="Hayashi T."/>
            <person name="Toyoda A."/>
            <person name="Oliveira C."/>
            <person name="Osipova E."/>
            <person name="Leigh N.D."/>
            <person name="Simon A."/>
            <person name="Yun M.H."/>
        </authorList>
    </citation>
    <scope>NUCLEOTIDE SEQUENCE</scope>
    <source>
        <strain evidence="1">20211129_DDA</strain>
        <tissue evidence="1">Liver</tissue>
    </source>
</reference>
<evidence type="ECO:0000313" key="2">
    <source>
        <dbReference type="Proteomes" id="UP001066276"/>
    </source>
</evidence>
<comment type="caution">
    <text evidence="1">The sequence shown here is derived from an EMBL/GenBank/DDBJ whole genome shotgun (WGS) entry which is preliminary data.</text>
</comment>
<protein>
    <submittedName>
        <fullName evidence="1">Uncharacterized protein</fullName>
    </submittedName>
</protein>
<name>A0AAV7N798_PLEWA</name>